<dbReference type="EMBL" id="UZAG01020725">
    <property type="protein sequence ID" value="VDO47735.1"/>
    <property type="molecule type" value="Genomic_DNA"/>
</dbReference>
<feature type="transmembrane region" description="Helical" evidence="1">
    <location>
        <begin position="32"/>
        <end position="50"/>
    </location>
</feature>
<evidence type="ECO:0000313" key="2">
    <source>
        <dbReference type="EMBL" id="VDO47735.1"/>
    </source>
</evidence>
<evidence type="ECO:0000256" key="1">
    <source>
        <dbReference type="SAM" id="Phobius"/>
    </source>
</evidence>
<evidence type="ECO:0000313" key="3">
    <source>
        <dbReference type="Proteomes" id="UP000280834"/>
    </source>
</evidence>
<accession>A0A0R3R7P0</accession>
<protein>
    <submittedName>
        <fullName evidence="2 4">Uncharacterized protein</fullName>
    </submittedName>
</protein>
<sequence length="54" mass="6232">MNSNGKRKFSDHVDTDCAKRGVWLVKVSFNSLHWKCLSLIFILLLMSKLLSTYS</sequence>
<dbReference type="AlphaFoldDB" id="A0A0R3R7P0"/>
<reference evidence="4" key="1">
    <citation type="submission" date="2017-02" db="UniProtKB">
        <authorList>
            <consortium name="WormBaseParasite"/>
        </authorList>
    </citation>
    <scope>IDENTIFICATION</scope>
</reference>
<keyword evidence="1" id="KW-1133">Transmembrane helix</keyword>
<keyword evidence="1" id="KW-0812">Transmembrane</keyword>
<keyword evidence="3" id="KW-1185">Reference proteome</keyword>
<dbReference type="Proteomes" id="UP000280834">
    <property type="component" value="Unassembled WGS sequence"/>
</dbReference>
<proteinExistence type="predicted"/>
<evidence type="ECO:0000313" key="4">
    <source>
        <dbReference type="WBParaSite" id="BTMF_0001604201-mRNA-1"/>
    </source>
</evidence>
<name>A0A0R3R7P0_9BILA</name>
<organism evidence="4">
    <name type="scientific">Brugia timori</name>
    <dbReference type="NCBI Taxonomy" id="42155"/>
    <lineage>
        <taxon>Eukaryota</taxon>
        <taxon>Metazoa</taxon>
        <taxon>Ecdysozoa</taxon>
        <taxon>Nematoda</taxon>
        <taxon>Chromadorea</taxon>
        <taxon>Rhabditida</taxon>
        <taxon>Spirurina</taxon>
        <taxon>Spiruromorpha</taxon>
        <taxon>Filarioidea</taxon>
        <taxon>Onchocercidae</taxon>
        <taxon>Brugia</taxon>
    </lineage>
</organism>
<reference evidence="2 3" key="2">
    <citation type="submission" date="2018-11" db="EMBL/GenBank/DDBJ databases">
        <authorList>
            <consortium name="Pathogen Informatics"/>
        </authorList>
    </citation>
    <scope>NUCLEOTIDE SEQUENCE [LARGE SCALE GENOMIC DNA]</scope>
</reference>
<dbReference type="WBParaSite" id="BTMF_0001604201-mRNA-1">
    <property type="protein sequence ID" value="BTMF_0001604201-mRNA-1"/>
    <property type="gene ID" value="BTMF_0001604201"/>
</dbReference>
<keyword evidence="1" id="KW-0472">Membrane</keyword>
<gene>
    <name evidence="2" type="ORF">BTMF_LOCUS14028</name>
</gene>